<sequence>MPKTILAVATLLTSFIVAPVSAETPSPKTSEAIFAGGCFWCTESDFEKVKGVLSAESGYIGGKEEQPTYPQVSSGVTGHTEAVRVVYDPQQVSYPDLLYVFWRSIDPTVENRQFCDRGAQYRSGIFYNSSEQQQAAEDSLKTLQQSGRFAKIYTELTEAGTFWPAEEYHQDYYKKNPIRYNFYRTRCGRDSRLEDLWGKEAGTHPASMSKNS</sequence>
<reference evidence="7 8" key="1">
    <citation type="submission" date="2017-03" db="EMBL/GenBank/DDBJ databases">
        <authorList>
            <person name="Afonso C.L."/>
            <person name="Miller P.J."/>
            <person name="Scott M.A."/>
            <person name="Spackman E."/>
            <person name="Goraichik I."/>
            <person name="Dimitrov K.M."/>
            <person name="Suarez D.L."/>
            <person name="Swayne D.E."/>
        </authorList>
    </citation>
    <scope>NUCLEOTIDE SEQUENCE [LARGE SCALE GENOMIC DNA]</scope>
    <source>
        <strain evidence="7">SB41UT1</strain>
    </source>
</reference>
<evidence type="ECO:0000256" key="1">
    <source>
        <dbReference type="ARBA" id="ARBA00023002"/>
    </source>
</evidence>
<dbReference type="Proteomes" id="UP000196573">
    <property type="component" value="Unassembled WGS sequence"/>
</dbReference>
<dbReference type="NCBIfam" id="TIGR00401">
    <property type="entry name" value="msrA"/>
    <property type="match status" value="1"/>
</dbReference>
<dbReference type="PANTHER" id="PTHR43774:SF1">
    <property type="entry name" value="PEPTIDE METHIONINE SULFOXIDE REDUCTASE MSRA 2"/>
    <property type="match status" value="1"/>
</dbReference>
<dbReference type="GO" id="GO:0033744">
    <property type="term" value="F:L-methionine:thioredoxin-disulfide S-oxidoreductase activity"/>
    <property type="evidence" value="ECO:0007669"/>
    <property type="project" value="RHEA"/>
</dbReference>
<comment type="function">
    <text evidence="4">Has an important function as a repair enzyme for proteins that have been inactivated by oxidation. Catalyzes the reversible oxidation-reduction of methionine sulfoxide in proteins to methionine.</text>
</comment>
<organism evidence="7 8">
    <name type="scientific">Parendozoicomonas haliclonae</name>
    <dbReference type="NCBI Taxonomy" id="1960125"/>
    <lineage>
        <taxon>Bacteria</taxon>
        <taxon>Pseudomonadati</taxon>
        <taxon>Pseudomonadota</taxon>
        <taxon>Gammaproteobacteria</taxon>
        <taxon>Oceanospirillales</taxon>
        <taxon>Endozoicomonadaceae</taxon>
        <taxon>Parendozoicomonas</taxon>
    </lineage>
</organism>
<dbReference type="Pfam" id="PF01625">
    <property type="entry name" value="PMSR"/>
    <property type="match status" value="1"/>
</dbReference>
<feature type="domain" description="Peptide methionine sulphoxide reductase MsrA" evidence="6">
    <location>
        <begin position="31"/>
        <end position="181"/>
    </location>
</feature>
<accession>A0A1X7AHI3</accession>
<dbReference type="RefSeq" id="WP_087108469.1">
    <property type="nucleotide sequence ID" value="NZ_CBCSCN010000025.1"/>
</dbReference>
<evidence type="ECO:0000313" key="8">
    <source>
        <dbReference type="Proteomes" id="UP000196573"/>
    </source>
</evidence>
<keyword evidence="1 4" id="KW-0560">Oxidoreductase</keyword>
<feature type="active site" evidence="4">
    <location>
        <position position="38"/>
    </location>
</feature>
<evidence type="ECO:0000256" key="3">
    <source>
        <dbReference type="ARBA" id="ARBA00048782"/>
    </source>
</evidence>
<dbReference type="AlphaFoldDB" id="A0A1X7AHI3"/>
<evidence type="ECO:0000256" key="4">
    <source>
        <dbReference type="HAMAP-Rule" id="MF_01401"/>
    </source>
</evidence>
<dbReference type="InterPro" id="IPR002569">
    <property type="entry name" value="Met_Sox_Rdtase_MsrA_dom"/>
</dbReference>
<keyword evidence="8" id="KW-1185">Reference proteome</keyword>
<evidence type="ECO:0000259" key="6">
    <source>
        <dbReference type="Pfam" id="PF01625"/>
    </source>
</evidence>
<comment type="similarity">
    <text evidence="4">Belongs to the MsrA Met sulfoxide reductase family.</text>
</comment>
<evidence type="ECO:0000256" key="5">
    <source>
        <dbReference type="SAM" id="SignalP"/>
    </source>
</evidence>
<comment type="catalytic activity">
    <reaction evidence="3 4">
        <text>[thioredoxin]-disulfide + L-methionine + H2O = L-methionine (S)-S-oxide + [thioredoxin]-dithiol</text>
        <dbReference type="Rhea" id="RHEA:19993"/>
        <dbReference type="Rhea" id="RHEA-COMP:10698"/>
        <dbReference type="Rhea" id="RHEA-COMP:10700"/>
        <dbReference type="ChEBI" id="CHEBI:15377"/>
        <dbReference type="ChEBI" id="CHEBI:29950"/>
        <dbReference type="ChEBI" id="CHEBI:50058"/>
        <dbReference type="ChEBI" id="CHEBI:57844"/>
        <dbReference type="ChEBI" id="CHEBI:58772"/>
        <dbReference type="EC" id="1.8.4.11"/>
    </reaction>
</comment>
<dbReference type="Gene3D" id="3.30.1060.10">
    <property type="entry name" value="Peptide methionine sulphoxide reductase MsrA"/>
    <property type="match status" value="1"/>
</dbReference>
<evidence type="ECO:0000313" key="7">
    <source>
        <dbReference type="EMBL" id="SMA42888.1"/>
    </source>
</evidence>
<feature type="chain" id="PRO_5013095397" description="Peptide methionine sulfoxide reductase MsrA" evidence="5">
    <location>
        <begin position="23"/>
        <end position="212"/>
    </location>
</feature>
<protein>
    <recommendedName>
        <fullName evidence="4">Peptide methionine sulfoxide reductase MsrA</fullName>
        <shortName evidence="4">Protein-methionine-S-oxide reductase</shortName>
        <ecNumber evidence="4">1.8.4.11</ecNumber>
    </recommendedName>
    <alternativeName>
        <fullName evidence="4">Peptide-methionine (S)-S-oxide reductase</fullName>
        <shortName evidence="4">Peptide Met(O) reductase</shortName>
    </alternativeName>
</protein>
<keyword evidence="5" id="KW-0732">Signal</keyword>
<name>A0A1X7AHI3_9GAMM</name>
<dbReference type="OrthoDB" id="4174719at2"/>
<feature type="signal peptide" evidence="5">
    <location>
        <begin position="1"/>
        <end position="22"/>
    </location>
</feature>
<gene>
    <name evidence="7" type="primary">msrA_1</name>
    <name evidence="4" type="synonym">msrA</name>
    <name evidence="7" type="ORF">EHSB41UT_01517</name>
</gene>
<dbReference type="EMBL" id="FWPT01000003">
    <property type="protein sequence ID" value="SMA42888.1"/>
    <property type="molecule type" value="Genomic_DNA"/>
</dbReference>
<dbReference type="PANTHER" id="PTHR43774">
    <property type="entry name" value="PEPTIDE METHIONINE SULFOXIDE REDUCTASE"/>
    <property type="match status" value="1"/>
</dbReference>
<proteinExistence type="inferred from homology"/>
<dbReference type="InterPro" id="IPR036509">
    <property type="entry name" value="Met_Sox_Rdtase_MsrA_sf"/>
</dbReference>
<comment type="catalytic activity">
    <reaction evidence="2 4">
        <text>L-methionyl-[protein] + [thioredoxin]-disulfide + H2O = L-methionyl-(S)-S-oxide-[protein] + [thioredoxin]-dithiol</text>
        <dbReference type="Rhea" id="RHEA:14217"/>
        <dbReference type="Rhea" id="RHEA-COMP:10698"/>
        <dbReference type="Rhea" id="RHEA-COMP:10700"/>
        <dbReference type="Rhea" id="RHEA-COMP:12313"/>
        <dbReference type="Rhea" id="RHEA-COMP:12315"/>
        <dbReference type="ChEBI" id="CHEBI:15377"/>
        <dbReference type="ChEBI" id="CHEBI:16044"/>
        <dbReference type="ChEBI" id="CHEBI:29950"/>
        <dbReference type="ChEBI" id="CHEBI:44120"/>
        <dbReference type="ChEBI" id="CHEBI:50058"/>
        <dbReference type="EC" id="1.8.4.11"/>
    </reaction>
</comment>
<evidence type="ECO:0000256" key="2">
    <source>
        <dbReference type="ARBA" id="ARBA00047806"/>
    </source>
</evidence>
<dbReference type="EC" id="1.8.4.11" evidence="4"/>
<dbReference type="GO" id="GO:0008113">
    <property type="term" value="F:peptide-methionine (S)-S-oxide reductase activity"/>
    <property type="evidence" value="ECO:0007669"/>
    <property type="project" value="UniProtKB-UniRule"/>
</dbReference>
<dbReference type="SUPFAM" id="SSF55068">
    <property type="entry name" value="Peptide methionine sulfoxide reductase"/>
    <property type="match status" value="1"/>
</dbReference>
<dbReference type="HAMAP" id="MF_01401">
    <property type="entry name" value="MsrA"/>
    <property type="match status" value="1"/>
</dbReference>